<dbReference type="Proteomes" id="UP000447876">
    <property type="component" value="Unassembled WGS sequence"/>
</dbReference>
<name>A0A7X2Z3R4_9BACL</name>
<protein>
    <submittedName>
        <fullName evidence="1">Uncharacterized protein</fullName>
    </submittedName>
</protein>
<comment type="caution">
    <text evidence="1">The sequence shown here is derived from an EMBL/GenBank/DDBJ whole genome shotgun (WGS) entry which is preliminary data.</text>
</comment>
<reference evidence="1 2" key="1">
    <citation type="submission" date="2019-11" db="EMBL/GenBank/DDBJ databases">
        <title>Draft genome sequences of five Paenibacillus species of dairy origin.</title>
        <authorList>
            <person name="Olajide A.M."/>
            <person name="Chen S."/>
            <person name="Lapointe G."/>
        </authorList>
    </citation>
    <scope>NUCLEOTIDE SEQUENCE [LARGE SCALE GENOMIC DNA]</scope>
    <source>
        <strain evidence="1 2">12CR55</strain>
    </source>
</reference>
<organism evidence="1 2">
    <name type="scientific">Paenibacillus woosongensis</name>
    <dbReference type="NCBI Taxonomy" id="307580"/>
    <lineage>
        <taxon>Bacteria</taxon>
        <taxon>Bacillati</taxon>
        <taxon>Bacillota</taxon>
        <taxon>Bacilli</taxon>
        <taxon>Bacillales</taxon>
        <taxon>Paenibacillaceae</taxon>
        <taxon>Paenibacillus</taxon>
    </lineage>
</organism>
<dbReference type="EMBL" id="WNZW01000009">
    <property type="protein sequence ID" value="MUG47056.1"/>
    <property type="molecule type" value="Genomic_DNA"/>
</dbReference>
<gene>
    <name evidence="1" type="ORF">GNP95_18950</name>
</gene>
<dbReference type="RefSeq" id="WP_155612438.1">
    <property type="nucleotide sequence ID" value="NZ_WNZW01000009.1"/>
</dbReference>
<dbReference type="AlphaFoldDB" id="A0A7X2Z3R4"/>
<sequence>MNKNEEYREFTVKYDHHQVVAYTDPTYVLRIGTKNDKIYIEMDSTSTCELRMELYPELLAKIIQHLQPLDLEQ</sequence>
<evidence type="ECO:0000313" key="2">
    <source>
        <dbReference type="Proteomes" id="UP000447876"/>
    </source>
</evidence>
<evidence type="ECO:0000313" key="1">
    <source>
        <dbReference type="EMBL" id="MUG47056.1"/>
    </source>
</evidence>
<proteinExistence type="predicted"/>
<dbReference type="OrthoDB" id="9856649at2"/>
<accession>A0A7X2Z3R4</accession>